<evidence type="ECO:0000313" key="2">
    <source>
        <dbReference type="EMBL" id="KAF5377112.1"/>
    </source>
</evidence>
<dbReference type="Gene3D" id="3.30.1330.40">
    <property type="entry name" value="RutC-like"/>
    <property type="match status" value="1"/>
</dbReference>
<dbReference type="OrthoDB" id="309640at2759"/>
<accession>A0A8H5H5I8</accession>
<dbReference type="Pfam" id="PF01042">
    <property type="entry name" value="Ribonuc_L-PSP"/>
    <property type="match status" value="1"/>
</dbReference>
<sequence length="175" mass="18864">MFLLHLNLPRSARASTRTLTACLPITFTQKQRQRFLRGSTATIITRMATTHPSLSVVSTPDAPGAIGPYSQAIKVGDLLFVSGCIPIDPSTGEVVQGIEEQTKQALKNLEAVVKAGGSEIGKVVKTTVFLKSMDDFVTVNEIYAAAFGNHRPARSAVEVSRLPKDVLIEVECIAR</sequence>
<keyword evidence="3" id="KW-1185">Reference proteome</keyword>
<dbReference type="InterPro" id="IPR006175">
    <property type="entry name" value="YjgF/YER057c/UK114"/>
</dbReference>
<comment type="caution">
    <text evidence="2">The sequence shown here is derived from an EMBL/GenBank/DDBJ whole genome shotgun (WGS) entry which is preliminary data.</text>
</comment>
<dbReference type="PANTHER" id="PTHR11803:SF58">
    <property type="entry name" value="PROTEIN HMF1-RELATED"/>
    <property type="match status" value="1"/>
</dbReference>
<dbReference type="InterPro" id="IPR035959">
    <property type="entry name" value="RutC-like_sf"/>
</dbReference>
<protein>
    <recommendedName>
        <fullName evidence="4">YjgF-like protein</fullName>
    </recommendedName>
</protein>
<dbReference type="AlphaFoldDB" id="A0A8H5H5I8"/>
<dbReference type="GO" id="GO:0019239">
    <property type="term" value="F:deaminase activity"/>
    <property type="evidence" value="ECO:0007669"/>
    <property type="project" value="TreeGrafter"/>
</dbReference>
<dbReference type="GO" id="GO:0005829">
    <property type="term" value="C:cytosol"/>
    <property type="evidence" value="ECO:0007669"/>
    <property type="project" value="TreeGrafter"/>
</dbReference>
<evidence type="ECO:0000256" key="1">
    <source>
        <dbReference type="ARBA" id="ARBA00010552"/>
    </source>
</evidence>
<evidence type="ECO:0000313" key="3">
    <source>
        <dbReference type="Proteomes" id="UP000518752"/>
    </source>
</evidence>
<dbReference type="NCBIfam" id="TIGR00004">
    <property type="entry name" value="Rid family detoxifying hydrolase"/>
    <property type="match status" value="1"/>
</dbReference>
<evidence type="ECO:0008006" key="4">
    <source>
        <dbReference type="Google" id="ProtNLM"/>
    </source>
</evidence>
<dbReference type="CDD" id="cd00448">
    <property type="entry name" value="YjgF_YER057c_UK114_family"/>
    <property type="match status" value="1"/>
</dbReference>
<proteinExistence type="inferred from homology"/>
<dbReference type="Proteomes" id="UP000518752">
    <property type="component" value="Unassembled WGS sequence"/>
</dbReference>
<dbReference type="FunFam" id="3.30.1330.40:FF:000001">
    <property type="entry name" value="L-PSP family endoribonuclease"/>
    <property type="match status" value="1"/>
</dbReference>
<gene>
    <name evidence="2" type="ORF">D9757_008782</name>
</gene>
<dbReference type="PANTHER" id="PTHR11803">
    <property type="entry name" value="2-IMINOBUTANOATE/2-IMINOPROPANOATE DEAMINASE RIDA"/>
    <property type="match status" value="1"/>
</dbReference>
<dbReference type="EMBL" id="JAACJN010000085">
    <property type="protein sequence ID" value="KAF5377112.1"/>
    <property type="molecule type" value="Genomic_DNA"/>
</dbReference>
<dbReference type="InterPro" id="IPR006056">
    <property type="entry name" value="RidA"/>
</dbReference>
<dbReference type="SUPFAM" id="SSF55298">
    <property type="entry name" value="YjgF-like"/>
    <property type="match status" value="1"/>
</dbReference>
<comment type="similarity">
    <text evidence="1">Belongs to the RutC family.</text>
</comment>
<organism evidence="2 3">
    <name type="scientific">Collybiopsis confluens</name>
    <dbReference type="NCBI Taxonomy" id="2823264"/>
    <lineage>
        <taxon>Eukaryota</taxon>
        <taxon>Fungi</taxon>
        <taxon>Dikarya</taxon>
        <taxon>Basidiomycota</taxon>
        <taxon>Agaricomycotina</taxon>
        <taxon>Agaricomycetes</taxon>
        <taxon>Agaricomycetidae</taxon>
        <taxon>Agaricales</taxon>
        <taxon>Marasmiineae</taxon>
        <taxon>Omphalotaceae</taxon>
        <taxon>Collybiopsis</taxon>
    </lineage>
</organism>
<name>A0A8H5H5I8_9AGAR</name>
<reference evidence="2 3" key="1">
    <citation type="journal article" date="2020" name="ISME J.">
        <title>Uncovering the hidden diversity of litter-decomposition mechanisms in mushroom-forming fungi.</title>
        <authorList>
            <person name="Floudas D."/>
            <person name="Bentzer J."/>
            <person name="Ahren D."/>
            <person name="Johansson T."/>
            <person name="Persson P."/>
            <person name="Tunlid A."/>
        </authorList>
    </citation>
    <scope>NUCLEOTIDE SEQUENCE [LARGE SCALE GENOMIC DNA]</scope>
    <source>
        <strain evidence="2 3">CBS 406.79</strain>
    </source>
</reference>